<keyword evidence="1" id="KW-0732">Signal</keyword>
<feature type="chain" id="PRO_5031443271" evidence="1">
    <location>
        <begin position="18"/>
        <end position="286"/>
    </location>
</feature>
<protein>
    <submittedName>
        <fullName evidence="2">Uncharacterized protein</fullName>
    </submittedName>
</protein>
<organism evidence="2">
    <name type="scientific">Noctiluca scintillans</name>
    <name type="common">Sea sparkle</name>
    <name type="synonym">Red tide dinoflagellate</name>
    <dbReference type="NCBI Taxonomy" id="2966"/>
    <lineage>
        <taxon>Eukaryota</taxon>
        <taxon>Sar</taxon>
        <taxon>Alveolata</taxon>
        <taxon>Dinophyceae</taxon>
        <taxon>Noctilucales</taxon>
        <taxon>Noctilucaceae</taxon>
        <taxon>Noctiluca</taxon>
    </lineage>
</organism>
<gene>
    <name evidence="2" type="ORF">NSCI0253_LOCUS27502</name>
</gene>
<evidence type="ECO:0000313" key="2">
    <source>
        <dbReference type="EMBL" id="CAD8853152.1"/>
    </source>
</evidence>
<reference evidence="2" key="1">
    <citation type="submission" date="2021-01" db="EMBL/GenBank/DDBJ databases">
        <authorList>
            <person name="Corre E."/>
            <person name="Pelletier E."/>
            <person name="Niang G."/>
            <person name="Scheremetjew M."/>
            <person name="Finn R."/>
            <person name="Kale V."/>
            <person name="Holt S."/>
            <person name="Cochrane G."/>
            <person name="Meng A."/>
            <person name="Brown T."/>
            <person name="Cohen L."/>
        </authorList>
    </citation>
    <scope>NUCLEOTIDE SEQUENCE</scope>
</reference>
<accession>A0A7S1AG35</accession>
<proteinExistence type="predicted"/>
<name>A0A7S1AG35_NOCSC</name>
<sequence>MFLTSIAFISSVAFAQAIHPRGYMCDVLNSSSSQIDEEICPGVVGGGVTAEDCQDALHMLVNEAEGLLRCPGWNASGAGPTQAMKDAACVFVRREEVNRTEIIDQVCGEFNVLLKGSCVTFFQNGWTLYEASCADNLEQGDVRSLLGAQPVASRFPGKALVCSTFNNSAAEIEQEVCPGVVQGSDEVTEQDCEDGLGFLLGEASNMLACPGHNASATGAKQAARDSACVFVRHEEPNQANIVHNVCAKFGTFFLNACTSFLQTAWTSFENSCDDDVLRERKNAILV</sequence>
<dbReference type="AlphaFoldDB" id="A0A7S1AG35"/>
<feature type="signal peptide" evidence="1">
    <location>
        <begin position="1"/>
        <end position="17"/>
    </location>
</feature>
<evidence type="ECO:0000256" key="1">
    <source>
        <dbReference type="SAM" id="SignalP"/>
    </source>
</evidence>
<dbReference type="EMBL" id="HBFQ01038802">
    <property type="protein sequence ID" value="CAD8853152.1"/>
    <property type="molecule type" value="Transcribed_RNA"/>
</dbReference>